<dbReference type="AlphaFoldDB" id="A0A915J9B4"/>
<proteinExistence type="predicted"/>
<dbReference type="WBParaSite" id="nRc.2.0.1.t23064-RA">
    <property type="protein sequence ID" value="nRc.2.0.1.t23064-RA"/>
    <property type="gene ID" value="nRc.2.0.1.g23064"/>
</dbReference>
<dbReference type="Proteomes" id="UP000887565">
    <property type="component" value="Unplaced"/>
</dbReference>
<evidence type="ECO:0000313" key="1">
    <source>
        <dbReference type="Proteomes" id="UP000887565"/>
    </source>
</evidence>
<protein>
    <submittedName>
        <fullName evidence="2">Uncharacterized protein</fullName>
    </submittedName>
</protein>
<name>A0A915J9B4_ROMCU</name>
<reference evidence="2" key="1">
    <citation type="submission" date="2022-11" db="UniProtKB">
        <authorList>
            <consortium name="WormBaseParasite"/>
        </authorList>
    </citation>
    <scope>IDENTIFICATION</scope>
</reference>
<keyword evidence="1" id="KW-1185">Reference proteome</keyword>
<sequence length="93" mass="10534">MSCISKPFSNTKRCKELVQVHEREQRAKNGSREERLTHPSSTLTISSAGCNSIPDEKRFFYWCAITSTIKSNITECLQELIGVPVTPNYILDV</sequence>
<accession>A0A915J9B4</accession>
<organism evidence="1 2">
    <name type="scientific">Romanomermis culicivorax</name>
    <name type="common">Nematode worm</name>
    <dbReference type="NCBI Taxonomy" id="13658"/>
    <lineage>
        <taxon>Eukaryota</taxon>
        <taxon>Metazoa</taxon>
        <taxon>Ecdysozoa</taxon>
        <taxon>Nematoda</taxon>
        <taxon>Enoplea</taxon>
        <taxon>Dorylaimia</taxon>
        <taxon>Mermithida</taxon>
        <taxon>Mermithoidea</taxon>
        <taxon>Mermithidae</taxon>
        <taxon>Romanomermis</taxon>
    </lineage>
</organism>
<evidence type="ECO:0000313" key="2">
    <source>
        <dbReference type="WBParaSite" id="nRc.2.0.1.t23064-RA"/>
    </source>
</evidence>